<protein>
    <submittedName>
        <fullName evidence="2">GNAT family N-acetyltransferase</fullName>
        <ecNumber evidence="2">2.3.-.-</ecNumber>
    </submittedName>
</protein>
<dbReference type="PANTHER" id="PTHR43792">
    <property type="entry name" value="GNAT FAMILY, PUTATIVE (AFU_ORTHOLOGUE AFUA_3G00765)-RELATED-RELATED"/>
    <property type="match status" value="1"/>
</dbReference>
<dbReference type="PANTHER" id="PTHR43792:SF1">
    <property type="entry name" value="N-ACETYLTRANSFERASE DOMAIN-CONTAINING PROTEIN"/>
    <property type="match status" value="1"/>
</dbReference>
<organism evidence="2 3">
    <name type="scientific">Ferrovibrio xuzhouensis</name>
    <dbReference type="NCBI Taxonomy" id="1576914"/>
    <lineage>
        <taxon>Bacteria</taxon>
        <taxon>Pseudomonadati</taxon>
        <taxon>Pseudomonadota</taxon>
        <taxon>Alphaproteobacteria</taxon>
        <taxon>Rhodospirillales</taxon>
        <taxon>Rhodospirillaceae</taxon>
        <taxon>Ferrovibrio</taxon>
    </lineage>
</organism>
<dbReference type="InterPro" id="IPR016181">
    <property type="entry name" value="Acyl_CoA_acyltransferase"/>
</dbReference>
<dbReference type="InterPro" id="IPR051531">
    <property type="entry name" value="N-acetyltransferase"/>
</dbReference>
<keyword evidence="2" id="KW-0012">Acyltransferase</keyword>
<gene>
    <name evidence="2" type="ORF">ACFOOQ_12570</name>
</gene>
<name>A0ABV7VH65_9PROT</name>
<feature type="domain" description="N-acetyltransferase" evidence="1">
    <location>
        <begin position="12"/>
        <end position="176"/>
    </location>
</feature>
<dbReference type="EMBL" id="JBHRYJ010000002">
    <property type="protein sequence ID" value="MFC3676382.1"/>
    <property type="molecule type" value="Genomic_DNA"/>
</dbReference>
<comment type="caution">
    <text evidence="2">The sequence shown here is derived from an EMBL/GenBank/DDBJ whole genome shotgun (WGS) entry which is preliminary data.</text>
</comment>
<dbReference type="Proteomes" id="UP001595711">
    <property type="component" value="Unassembled WGS sequence"/>
</dbReference>
<dbReference type="PROSITE" id="PS51186">
    <property type="entry name" value="GNAT"/>
    <property type="match status" value="1"/>
</dbReference>
<dbReference type="InterPro" id="IPR000182">
    <property type="entry name" value="GNAT_dom"/>
</dbReference>
<reference evidence="3" key="1">
    <citation type="journal article" date="2019" name="Int. J. Syst. Evol. Microbiol.">
        <title>The Global Catalogue of Microorganisms (GCM) 10K type strain sequencing project: providing services to taxonomists for standard genome sequencing and annotation.</title>
        <authorList>
            <consortium name="The Broad Institute Genomics Platform"/>
            <consortium name="The Broad Institute Genome Sequencing Center for Infectious Disease"/>
            <person name="Wu L."/>
            <person name="Ma J."/>
        </authorList>
    </citation>
    <scope>NUCLEOTIDE SEQUENCE [LARGE SCALE GENOMIC DNA]</scope>
    <source>
        <strain evidence="3">KCTC 42182</strain>
    </source>
</reference>
<evidence type="ECO:0000313" key="2">
    <source>
        <dbReference type="EMBL" id="MFC3676382.1"/>
    </source>
</evidence>
<evidence type="ECO:0000259" key="1">
    <source>
        <dbReference type="PROSITE" id="PS51186"/>
    </source>
</evidence>
<keyword evidence="2" id="KW-0808">Transferase</keyword>
<dbReference type="GO" id="GO:0016746">
    <property type="term" value="F:acyltransferase activity"/>
    <property type="evidence" value="ECO:0007669"/>
    <property type="project" value="UniProtKB-KW"/>
</dbReference>
<dbReference type="SUPFAM" id="SSF55729">
    <property type="entry name" value="Acyl-CoA N-acyltransferases (Nat)"/>
    <property type="match status" value="1"/>
</dbReference>
<accession>A0ABV7VH65</accession>
<proteinExistence type="predicted"/>
<dbReference type="RefSeq" id="WP_379726890.1">
    <property type="nucleotide sequence ID" value="NZ_JBHRYJ010000002.1"/>
</dbReference>
<dbReference type="Pfam" id="PF13302">
    <property type="entry name" value="Acetyltransf_3"/>
    <property type="match status" value="1"/>
</dbReference>
<sequence length="195" mass="21980">MNSPVRVETDRLLLRPFAAADRDALARLYADDVVMRYMLQGRGLAPAAAQERAKSNIHNFNDHWARRGHGVWAVQDRGSGRLLGQCGLRWIPEAEDTELLYLFAKTVWGRGLATEAGRATVDFAFRQTTLTRLIAVTDPQNTASRRVLDKLGFADAGDAELWQRRVRRFDLSRAAWSTNTGEVTAAQLEMRRQPD</sequence>
<evidence type="ECO:0000313" key="3">
    <source>
        <dbReference type="Proteomes" id="UP001595711"/>
    </source>
</evidence>
<dbReference type="EC" id="2.3.-.-" evidence="2"/>
<dbReference type="Gene3D" id="3.40.630.30">
    <property type="match status" value="1"/>
</dbReference>
<keyword evidence="3" id="KW-1185">Reference proteome</keyword>